<evidence type="ECO:0000313" key="2">
    <source>
        <dbReference type="EMBL" id="MBR7620774.1"/>
    </source>
</evidence>
<accession>A0A941D3P2</accession>
<dbReference type="InterPro" id="IPR001466">
    <property type="entry name" value="Beta-lactam-related"/>
</dbReference>
<sequence length="382" mass="39659">MSFGAFEAALAQAVADGKIAGAVALVTDRDGVTYEHAAGVRAAGQPAAMDAATVFWIASMTKAVVSVAALQLVEQGKLTLDGDLGDLCPDLKDLQVLEGVADGKASLRPAKGFVTLRQLLSHTSGFAYTFTHPEFLAFSQTQGALDPNSGSRAAHRQPLMFDPGQGWIYGIGIDWAGIVIEAASGERLDAYLIRHIFGPLGMSDTGFALSDGQAARKASVHVRGPDGALIPIPFGLPANPEVLSGGGGLYSTAADYAKFLRMLLGEGGGVLSARTLRSLSESHSGSHKAGFIKSAAASLSNDFDLYPHMATGHGLATMITPEPTGDGRSAGSLAWAGLANTYYWADPEAGQGGVLMTQLLPFADPEVLTLLRALERGAYGLD</sequence>
<dbReference type="PANTHER" id="PTHR43283:SF3">
    <property type="entry name" value="BETA-LACTAMASE FAMILY PROTEIN (AFU_ORTHOLOGUE AFUA_5G07500)"/>
    <property type="match status" value="1"/>
</dbReference>
<feature type="domain" description="Beta-lactamase-related" evidence="1">
    <location>
        <begin position="6"/>
        <end position="366"/>
    </location>
</feature>
<evidence type="ECO:0000313" key="3">
    <source>
        <dbReference type="Proteomes" id="UP000622580"/>
    </source>
</evidence>
<keyword evidence="3" id="KW-1185">Reference proteome</keyword>
<organism evidence="2 3">
    <name type="scientific">Phenylobacterium glaciei</name>
    <dbReference type="NCBI Taxonomy" id="2803784"/>
    <lineage>
        <taxon>Bacteria</taxon>
        <taxon>Pseudomonadati</taxon>
        <taxon>Pseudomonadota</taxon>
        <taxon>Alphaproteobacteria</taxon>
        <taxon>Caulobacterales</taxon>
        <taxon>Caulobacteraceae</taxon>
        <taxon>Phenylobacterium</taxon>
    </lineage>
</organism>
<dbReference type="InterPro" id="IPR012338">
    <property type="entry name" value="Beta-lactam/transpept-like"/>
</dbReference>
<dbReference type="InterPro" id="IPR050789">
    <property type="entry name" value="Diverse_Enzym_Activities"/>
</dbReference>
<protein>
    <submittedName>
        <fullName evidence="2">Beta-lactamase family protein</fullName>
    </submittedName>
</protein>
<dbReference type="EMBL" id="JAGSGD010000001">
    <property type="protein sequence ID" value="MBR7620774.1"/>
    <property type="molecule type" value="Genomic_DNA"/>
</dbReference>
<proteinExistence type="predicted"/>
<dbReference type="SUPFAM" id="SSF56601">
    <property type="entry name" value="beta-lactamase/transpeptidase-like"/>
    <property type="match status" value="1"/>
</dbReference>
<gene>
    <name evidence="2" type="ORF">JKL49_15375</name>
</gene>
<dbReference type="Proteomes" id="UP000622580">
    <property type="component" value="Unassembled WGS sequence"/>
</dbReference>
<evidence type="ECO:0000259" key="1">
    <source>
        <dbReference type="Pfam" id="PF00144"/>
    </source>
</evidence>
<dbReference type="PANTHER" id="PTHR43283">
    <property type="entry name" value="BETA-LACTAMASE-RELATED"/>
    <property type="match status" value="1"/>
</dbReference>
<comment type="caution">
    <text evidence="2">The sequence shown here is derived from an EMBL/GenBank/DDBJ whole genome shotgun (WGS) entry which is preliminary data.</text>
</comment>
<dbReference type="RefSeq" id="WP_215341498.1">
    <property type="nucleotide sequence ID" value="NZ_JAGSGD010000001.1"/>
</dbReference>
<dbReference type="Pfam" id="PF00144">
    <property type="entry name" value="Beta-lactamase"/>
    <property type="match status" value="1"/>
</dbReference>
<dbReference type="AlphaFoldDB" id="A0A941D3P2"/>
<dbReference type="Gene3D" id="3.40.710.10">
    <property type="entry name" value="DD-peptidase/beta-lactamase superfamily"/>
    <property type="match status" value="1"/>
</dbReference>
<reference evidence="2" key="1">
    <citation type="submission" date="2021-04" db="EMBL/GenBank/DDBJ databases">
        <title>Draft genome assembly of strain Phenylobacterium sp. 20VBR1 using MiniION and Illumina platforms.</title>
        <authorList>
            <person name="Thomas F.A."/>
            <person name="Krishnan K.P."/>
            <person name="Sinha R.K."/>
        </authorList>
    </citation>
    <scope>NUCLEOTIDE SEQUENCE</scope>
    <source>
        <strain evidence="2">20VBR1</strain>
    </source>
</reference>
<name>A0A941D3P2_9CAUL</name>